<feature type="transmembrane region" description="Helical" evidence="4">
    <location>
        <begin position="266"/>
        <end position="286"/>
    </location>
</feature>
<evidence type="ECO:0000313" key="6">
    <source>
        <dbReference type="EMBL" id="KQC29343.1"/>
    </source>
</evidence>
<keyword evidence="4" id="KW-0472">Membrane</keyword>
<protein>
    <recommendedName>
        <fullName evidence="5">Glycosyltransferase 2-like domain-containing protein</fullName>
    </recommendedName>
</protein>
<dbReference type="Pfam" id="PF00535">
    <property type="entry name" value="Glycos_transf_2"/>
    <property type="match status" value="1"/>
</dbReference>
<evidence type="ECO:0000313" key="7">
    <source>
        <dbReference type="Proteomes" id="UP000050827"/>
    </source>
</evidence>
<organism evidence="6 7">
    <name type="scientific">Flagellimonas eckloniae</name>
    <dbReference type="NCBI Taxonomy" id="346185"/>
    <lineage>
        <taxon>Bacteria</taxon>
        <taxon>Pseudomonadati</taxon>
        <taxon>Bacteroidota</taxon>
        <taxon>Flavobacteriia</taxon>
        <taxon>Flavobacteriales</taxon>
        <taxon>Flavobacteriaceae</taxon>
        <taxon>Flagellimonas</taxon>
    </lineage>
</organism>
<dbReference type="GO" id="GO:0016757">
    <property type="term" value="F:glycosyltransferase activity"/>
    <property type="evidence" value="ECO:0007669"/>
    <property type="project" value="UniProtKB-KW"/>
</dbReference>
<keyword evidence="4" id="KW-1133">Transmembrane helix</keyword>
<gene>
    <name evidence="6" type="ORF">AAY42_05055</name>
</gene>
<evidence type="ECO:0000256" key="4">
    <source>
        <dbReference type="SAM" id="Phobius"/>
    </source>
</evidence>
<dbReference type="PANTHER" id="PTHR43179">
    <property type="entry name" value="RHAMNOSYLTRANSFERASE WBBL"/>
    <property type="match status" value="1"/>
</dbReference>
<reference evidence="6 7" key="1">
    <citation type="submission" date="2015-04" db="EMBL/GenBank/DDBJ databases">
        <title>Complete genome of flavobacterium.</title>
        <authorList>
            <person name="Kwon Y.M."/>
            <person name="Kim S.-J."/>
        </authorList>
    </citation>
    <scope>NUCLEOTIDE SEQUENCE [LARGE SCALE GENOMIC DNA]</scope>
    <source>
        <strain evidence="6 7">DK169</strain>
    </source>
</reference>
<dbReference type="AlphaFoldDB" id="A0A0Q1BGA2"/>
<evidence type="ECO:0000256" key="3">
    <source>
        <dbReference type="ARBA" id="ARBA00022679"/>
    </source>
</evidence>
<comment type="similarity">
    <text evidence="1">Belongs to the glycosyltransferase 2 family.</text>
</comment>
<dbReference type="PANTHER" id="PTHR43179:SF12">
    <property type="entry name" value="GALACTOFURANOSYLTRANSFERASE GLFT2"/>
    <property type="match status" value="1"/>
</dbReference>
<dbReference type="OrthoDB" id="9771846at2"/>
<evidence type="ECO:0000256" key="1">
    <source>
        <dbReference type="ARBA" id="ARBA00006739"/>
    </source>
</evidence>
<dbReference type="Proteomes" id="UP000050827">
    <property type="component" value="Unassembled WGS sequence"/>
</dbReference>
<comment type="caution">
    <text evidence="6">The sequence shown here is derived from an EMBL/GenBank/DDBJ whole genome shotgun (WGS) entry which is preliminary data.</text>
</comment>
<dbReference type="EMBL" id="LCTZ01000002">
    <property type="protein sequence ID" value="KQC29343.1"/>
    <property type="molecule type" value="Genomic_DNA"/>
</dbReference>
<keyword evidence="3" id="KW-0808">Transferase</keyword>
<dbReference type="STRING" id="346185.AAY42_05055"/>
<dbReference type="InterPro" id="IPR029044">
    <property type="entry name" value="Nucleotide-diphossugar_trans"/>
</dbReference>
<keyword evidence="7" id="KW-1185">Reference proteome</keyword>
<dbReference type="Gene3D" id="3.90.550.10">
    <property type="entry name" value="Spore Coat Polysaccharide Biosynthesis Protein SpsA, Chain A"/>
    <property type="match status" value="1"/>
</dbReference>
<sequence length="295" mass="33934">MRIAGIYTCFNRKQKTLNSLSTLYQSHAKYEGETAIELDVFLTDDGSTDGTSEAVREQFPDVILLSGSGNLFWAEGMRNSWNEALKGNYDVYLLLNDDVELYENVFSQLLKCHGHCIENLGRPGICIGATEDRKTQLVTYSGSIILNKFLYTQKRLAPNGGYQKCDLANANIMYVPKEVVEKIGILSSGYSHGIADYDYSLMANKNKIPVVIAPEYCGHCENDHADIYEDFSTLTLKERREKLYKPTGLAYESYLKYMKKFFPMRYPFLVIVGWIKLYFPKFYVNFLSRKNRYRK</sequence>
<accession>A0A0Q1BGA2</accession>
<evidence type="ECO:0000259" key="5">
    <source>
        <dbReference type="Pfam" id="PF00535"/>
    </source>
</evidence>
<keyword evidence="4" id="KW-0812">Transmembrane</keyword>
<dbReference type="SUPFAM" id="SSF53448">
    <property type="entry name" value="Nucleotide-diphospho-sugar transferases"/>
    <property type="match status" value="1"/>
</dbReference>
<keyword evidence="2" id="KW-0328">Glycosyltransferase</keyword>
<feature type="domain" description="Glycosyltransferase 2-like" evidence="5">
    <location>
        <begin position="8"/>
        <end position="111"/>
    </location>
</feature>
<evidence type="ECO:0000256" key="2">
    <source>
        <dbReference type="ARBA" id="ARBA00022676"/>
    </source>
</evidence>
<name>A0A0Q1BGA2_9FLAO</name>
<dbReference type="InterPro" id="IPR001173">
    <property type="entry name" value="Glyco_trans_2-like"/>
</dbReference>
<dbReference type="RefSeq" id="WP_055393004.1">
    <property type="nucleotide sequence ID" value="NZ_LCTZ01000002.1"/>
</dbReference>
<proteinExistence type="inferred from homology"/>